<dbReference type="GO" id="GO:0004175">
    <property type="term" value="F:endopeptidase activity"/>
    <property type="evidence" value="ECO:0007669"/>
    <property type="project" value="TreeGrafter"/>
</dbReference>
<reference evidence="9 10" key="1">
    <citation type="submission" date="2018-08" db="EMBL/GenBank/DDBJ databases">
        <title>A genome reference for cultivated species of the human gut microbiota.</title>
        <authorList>
            <person name="Zou Y."/>
            <person name="Xue W."/>
            <person name="Luo G."/>
        </authorList>
    </citation>
    <scope>NUCLEOTIDE SEQUENCE [LARGE SCALE GENOMIC DNA]</scope>
    <source>
        <strain evidence="9 10">AF45-17</strain>
    </source>
</reference>
<keyword evidence="4 5" id="KW-0720">Serine protease</keyword>
<dbReference type="Proteomes" id="UP000260773">
    <property type="component" value="Unassembled WGS sequence"/>
</dbReference>
<dbReference type="SUPFAM" id="SSF50156">
    <property type="entry name" value="PDZ domain-like"/>
    <property type="match status" value="1"/>
</dbReference>
<dbReference type="InterPro" id="IPR001478">
    <property type="entry name" value="PDZ"/>
</dbReference>
<comment type="similarity">
    <text evidence="1 5">Belongs to the peptidase S41A family.</text>
</comment>
<dbReference type="Pfam" id="PF17820">
    <property type="entry name" value="PDZ_6"/>
    <property type="match status" value="1"/>
</dbReference>
<dbReference type="PANTHER" id="PTHR32060">
    <property type="entry name" value="TAIL-SPECIFIC PROTEASE"/>
    <property type="match status" value="1"/>
</dbReference>
<name>A0A3E2TLT2_9FIRM</name>
<dbReference type="AlphaFoldDB" id="A0A3E2TLT2"/>
<sequence>MENRNDRKSYYKGLLTGVILCVLIIGVLALSGCFLKDYAPSSTGQTTGTGDAVEASDASSSSGDVTDISGRYKEVEKKLNKLHSVLDQYYLDVSDDSDITQDDMVEGIYKGYVDALNEPYTVYYTKEEYDQLQESTSGKYSGIGVVVSQNKETGVITVVRPFEGSPGAEAGILKDDILYKVADKEVTGVDVTEVVTWIKGEEGSTVSIEVYRPSEDKYLTFEVERKTIEIPMVTSKMLDNNIGYVAVYEFEETTSEQFNQAIDELTAQGMKGLIIDLRDNPGGLVNSATAILDRILPKDQLLVYTVDKNDKKQEEYSEDDESINVPISVLINDNSASASEIVSGCLQDYGKAKLVGTTSFGKGIVQYVLPLGDGSAIKLTSAKYYTPNGRNIHGTGIDPDVEVELNSDSETDTQLEKAQEIVLEQIQAE</sequence>
<evidence type="ECO:0000256" key="6">
    <source>
        <dbReference type="SAM" id="MobiDB-lite"/>
    </source>
</evidence>
<evidence type="ECO:0000259" key="7">
    <source>
        <dbReference type="SMART" id="SM00228"/>
    </source>
</evidence>
<dbReference type="Gene3D" id="2.30.42.10">
    <property type="match status" value="1"/>
</dbReference>
<dbReference type="CDD" id="cd07560">
    <property type="entry name" value="Peptidase_S41_CPP"/>
    <property type="match status" value="1"/>
</dbReference>
<dbReference type="GO" id="GO:0006508">
    <property type="term" value="P:proteolysis"/>
    <property type="evidence" value="ECO:0007669"/>
    <property type="project" value="UniProtKB-KW"/>
</dbReference>
<keyword evidence="2 5" id="KW-0645">Protease</keyword>
<evidence type="ECO:0000313" key="9">
    <source>
        <dbReference type="EMBL" id="RGB78562.1"/>
    </source>
</evidence>
<dbReference type="GO" id="GO:0007165">
    <property type="term" value="P:signal transduction"/>
    <property type="evidence" value="ECO:0007669"/>
    <property type="project" value="TreeGrafter"/>
</dbReference>
<keyword evidence="3 5" id="KW-0378">Hydrolase</keyword>
<proteinExistence type="inferred from homology"/>
<evidence type="ECO:0000256" key="1">
    <source>
        <dbReference type="ARBA" id="ARBA00009179"/>
    </source>
</evidence>
<dbReference type="PANTHER" id="PTHR32060:SF30">
    <property type="entry name" value="CARBOXY-TERMINAL PROCESSING PROTEASE CTPA"/>
    <property type="match status" value="1"/>
</dbReference>
<feature type="region of interest" description="Disordered" evidence="6">
    <location>
        <begin position="42"/>
        <end position="66"/>
    </location>
</feature>
<dbReference type="NCBIfam" id="TIGR00225">
    <property type="entry name" value="prc"/>
    <property type="match status" value="1"/>
</dbReference>
<evidence type="ECO:0000256" key="5">
    <source>
        <dbReference type="RuleBase" id="RU004404"/>
    </source>
</evidence>
<evidence type="ECO:0000313" key="10">
    <source>
        <dbReference type="Proteomes" id="UP000260773"/>
    </source>
</evidence>
<accession>A0A3E2TLT2</accession>
<dbReference type="GO" id="GO:0008236">
    <property type="term" value="F:serine-type peptidase activity"/>
    <property type="evidence" value="ECO:0007669"/>
    <property type="project" value="UniProtKB-KW"/>
</dbReference>
<dbReference type="Gene3D" id="3.90.226.10">
    <property type="entry name" value="2-enoyl-CoA Hydratase, Chain A, domain 1"/>
    <property type="match status" value="1"/>
</dbReference>
<feature type="compositionally biased region" description="Low complexity" evidence="6">
    <location>
        <begin position="50"/>
        <end position="65"/>
    </location>
</feature>
<dbReference type="Pfam" id="PF03572">
    <property type="entry name" value="Peptidase_S41"/>
    <property type="match status" value="1"/>
</dbReference>
<protein>
    <submittedName>
        <fullName evidence="9">S41 family peptidase</fullName>
    </submittedName>
</protein>
<evidence type="ECO:0000256" key="3">
    <source>
        <dbReference type="ARBA" id="ARBA00022801"/>
    </source>
</evidence>
<organism evidence="9 10">
    <name type="scientific">Coprococcus catus</name>
    <dbReference type="NCBI Taxonomy" id="116085"/>
    <lineage>
        <taxon>Bacteria</taxon>
        <taxon>Bacillati</taxon>
        <taxon>Bacillota</taxon>
        <taxon>Clostridia</taxon>
        <taxon>Lachnospirales</taxon>
        <taxon>Lachnospiraceae</taxon>
        <taxon>Coprococcus</taxon>
    </lineage>
</organism>
<dbReference type="CDD" id="cd06782">
    <property type="entry name" value="cpPDZ_CPP-like"/>
    <property type="match status" value="1"/>
</dbReference>
<evidence type="ECO:0000256" key="2">
    <source>
        <dbReference type="ARBA" id="ARBA00022670"/>
    </source>
</evidence>
<evidence type="ECO:0000259" key="8">
    <source>
        <dbReference type="SMART" id="SM00245"/>
    </source>
</evidence>
<dbReference type="SMART" id="SM00245">
    <property type="entry name" value="TSPc"/>
    <property type="match status" value="1"/>
</dbReference>
<dbReference type="GO" id="GO:0030288">
    <property type="term" value="C:outer membrane-bounded periplasmic space"/>
    <property type="evidence" value="ECO:0007669"/>
    <property type="project" value="TreeGrafter"/>
</dbReference>
<comment type="caution">
    <text evidence="9">The sequence shown here is derived from an EMBL/GenBank/DDBJ whole genome shotgun (WGS) entry which is preliminary data.</text>
</comment>
<dbReference type="EMBL" id="QVEP01000030">
    <property type="protein sequence ID" value="RGB78562.1"/>
    <property type="molecule type" value="Genomic_DNA"/>
</dbReference>
<dbReference type="InterPro" id="IPR004447">
    <property type="entry name" value="Peptidase_S41A"/>
</dbReference>
<dbReference type="SMART" id="SM00228">
    <property type="entry name" value="PDZ"/>
    <property type="match status" value="1"/>
</dbReference>
<feature type="domain" description="Tail specific protease" evidence="8">
    <location>
        <begin position="216"/>
        <end position="404"/>
    </location>
</feature>
<feature type="domain" description="PDZ" evidence="7">
    <location>
        <begin position="141"/>
        <end position="214"/>
    </location>
</feature>
<dbReference type="SUPFAM" id="SSF52096">
    <property type="entry name" value="ClpP/crotonase"/>
    <property type="match status" value="1"/>
</dbReference>
<dbReference type="InterPro" id="IPR005151">
    <property type="entry name" value="Tail-specific_protease"/>
</dbReference>
<dbReference type="Gene3D" id="3.30.750.44">
    <property type="match status" value="1"/>
</dbReference>
<dbReference type="InterPro" id="IPR029045">
    <property type="entry name" value="ClpP/crotonase-like_dom_sf"/>
</dbReference>
<evidence type="ECO:0000256" key="4">
    <source>
        <dbReference type="ARBA" id="ARBA00022825"/>
    </source>
</evidence>
<dbReference type="InterPro" id="IPR041489">
    <property type="entry name" value="PDZ_6"/>
</dbReference>
<dbReference type="PROSITE" id="PS51257">
    <property type="entry name" value="PROKAR_LIPOPROTEIN"/>
    <property type="match status" value="1"/>
</dbReference>
<gene>
    <name evidence="9" type="ORF">DW070_11635</name>
</gene>
<dbReference type="InterPro" id="IPR036034">
    <property type="entry name" value="PDZ_sf"/>
</dbReference>